<dbReference type="Gene3D" id="3.40.720.10">
    <property type="entry name" value="Alkaline Phosphatase, subunit A"/>
    <property type="match status" value="1"/>
</dbReference>
<protein>
    <submittedName>
        <fullName evidence="7">Arylsulfatase</fullName>
        <ecNumber evidence="7">3.1.6.1</ecNumber>
    </submittedName>
</protein>
<dbReference type="AlphaFoldDB" id="A0A5C6AYT7"/>
<keyword evidence="2" id="KW-0479">Metal-binding</keyword>
<evidence type="ECO:0000256" key="1">
    <source>
        <dbReference type="ARBA" id="ARBA00008779"/>
    </source>
</evidence>
<dbReference type="EMBL" id="SJPN01000003">
    <property type="protein sequence ID" value="TWU04838.1"/>
    <property type="molecule type" value="Genomic_DNA"/>
</dbReference>
<name>A0A5C6AYT7_9BACT</name>
<dbReference type="FunFam" id="3.40.720.10:FF:000004">
    <property type="entry name" value="Arylsulfatase E"/>
    <property type="match status" value="1"/>
</dbReference>
<organism evidence="7 8">
    <name type="scientific">Stieleria varia</name>
    <dbReference type="NCBI Taxonomy" id="2528005"/>
    <lineage>
        <taxon>Bacteria</taxon>
        <taxon>Pseudomonadati</taxon>
        <taxon>Planctomycetota</taxon>
        <taxon>Planctomycetia</taxon>
        <taxon>Pirellulales</taxon>
        <taxon>Pirellulaceae</taxon>
        <taxon>Stieleria</taxon>
    </lineage>
</organism>
<dbReference type="InterPro" id="IPR017850">
    <property type="entry name" value="Alkaline_phosphatase_core_sf"/>
</dbReference>
<dbReference type="PROSITE" id="PS00149">
    <property type="entry name" value="SULFATASE_2"/>
    <property type="match status" value="1"/>
</dbReference>
<dbReference type="GO" id="GO:0004065">
    <property type="term" value="F:arylsulfatase activity"/>
    <property type="evidence" value="ECO:0007669"/>
    <property type="project" value="UniProtKB-EC"/>
</dbReference>
<dbReference type="EC" id="3.1.6.1" evidence="7"/>
<comment type="caution">
    <text evidence="7">The sequence shown here is derived from an EMBL/GenBank/DDBJ whole genome shotgun (WGS) entry which is preliminary data.</text>
</comment>
<dbReference type="CDD" id="cd16026">
    <property type="entry name" value="GALNS_like"/>
    <property type="match status" value="1"/>
</dbReference>
<dbReference type="OrthoDB" id="9783154at2"/>
<feature type="domain" description="Sulfatase N-terminal" evidence="6">
    <location>
        <begin position="92"/>
        <end position="412"/>
    </location>
</feature>
<dbReference type="RefSeq" id="WP_146520184.1">
    <property type="nucleotide sequence ID" value="NZ_CP151726.1"/>
</dbReference>
<feature type="compositionally biased region" description="Basic and acidic residues" evidence="5">
    <location>
        <begin position="514"/>
        <end position="527"/>
    </location>
</feature>
<evidence type="ECO:0000256" key="2">
    <source>
        <dbReference type="ARBA" id="ARBA00022723"/>
    </source>
</evidence>
<reference evidence="7 8" key="1">
    <citation type="submission" date="2019-02" db="EMBL/GenBank/DDBJ databases">
        <title>Deep-cultivation of Planctomycetes and their phenomic and genomic characterization uncovers novel biology.</title>
        <authorList>
            <person name="Wiegand S."/>
            <person name="Jogler M."/>
            <person name="Boedeker C."/>
            <person name="Pinto D."/>
            <person name="Vollmers J."/>
            <person name="Rivas-Marin E."/>
            <person name="Kohn T."/>
            <person name="Peeters S.H."/>
            <person name="Heuer A."/>
            <person name="Rast P."/>
            <person name="Oberbeckmann S."/>
            <person name="Bunk B."/>
            <person name="Jeske O."/>
            <person name="Meyerdierks A."/>
            <person name="Storesund J.E."/>
            <person name="Kallscheuer N."/>
            <person name="Luecker S."/>
            <person name="Lage O.M."/>
            <person name="Pohl T."/>
            <person name="Merkel B.J."/>
            <person name="Hornburger P."/>
            <person name="Mueller R.-W."/>
            <person name="Bruemmer F."/>
            <person name="Labrenz M."/>
            <person name="Spormann A.M."/>
            <person name="Op Den Camp H."/>
            <person name="Overmann J."/>
            <person name="Amann R."/>
            <person name="Jetten M.S.M."/>
            <person name="Mascher T."/>
            <person name="Medema M.H."/>
            <person name="Devos D.P."/>
            <person name="Kaster A.-K."/>
            <person name="Ovreas L."/>
            <person name="Rohde M."/>
            <person name="Galperin M.Y."/>
            <person name="Jogler C."/>
        </authorList>
    </citation>
    <scope>NUCLEOTIDE SEQUENCE [LARGE SCALE GENOMIC DNA]</scope>
    <source>
        <strain evidence="7 8">Pla52n</strain>
    </source>
</reference>
<keyword evidence="4" id="KW-0106">Calcium</keyword>
<evidence type="ECO:0000256" key="4">
    <source>
        <dbReference type="ARBA" id="ARBA00022837"/>
    </source>
</evidence>
<proteinExistence type="inferred from homology"/>
<evidence type="ECO:0000256" key="5">
    <source>
        <dbReference type="SAM" id="MobiDB-lite"/>
    </source>
</evidence>
<dbReference type="PANTHER" id="PTHR42693:SF53">
    <property type="entry name" value="ENDO-4-O-SULFATASE"/>
    <property type="match status" value="1"/>
</dbReference>
<sequence>MKTSPRCVGYAGIALLAAIASLVHRPVLILGLAVLALATVESRKPWLTPKRLIYQTHVPRLDDALGLHFGAEVTVAQESAVAAEGEAGSRPPNFIVIFCDNLGYGDIQPFGSTLHRTPNLNRMAAEGRKFTHFCVTAGVCTPSRASLMTGCYSQRVGMHDNPRDGWVLRPVSRYGLNPDEITIAEVLKQCGYATAMIGKWHLGDQPMFLPTRQGFDYFFGVPYSDDMTARVWDVDGSTWPALPLMENDDVVEAPCDRDGLTKRYTERAMKWIAEHKDEPFFLYFPQAMPGSTKTPFSSERFKGKSNNGPWGDAIEELDWSMGVMLDQLRDLGIAENTLVIWTSDNGAPIQPDKSDLSRGSNLPLHGRGYTTSEGAFRVPTIAWKPGWIPAGTVCDQLATTMDLLPTFALLAGGSPPTDRTIDGHDIRSLLVDDNADSPYDAFYYYSQDQLQAVRSDRWKLFVPLSNPQRHPHYKAGESSGPLLFDVVQDIGCKHDVAQQHPQVLTRLMQLADRGRQDLGDRDDEGKRFPGAGQRRIGELPVGAEPLPQLLK</sequence>
<gene>
    <name evidence="7" type="primary">atsA_37</name>
    <name evidence="7" type="ORF">Pla52n_28830</name>
</gene>
<keyword evidence="3 7" id="KW-0378">Hydrolase</keyword>
<comment type="similarity">
    <text evidence="1">Belongs to the sulfatase family.</text>
</comment>
<dbReference type="PANTHER" id="PTHR42693">
    <property type="entry name" value="ARYLSULFATASE FAMILY MEMBER"/>
    <property type="match status" value="1"/>
</dbReference>
<dbReference type="InterPro" id="IPR050738">
    <property type="entry name" value="Sulfatase"/>
</dbReference>
<evidence type="ECO:0000256" key="3">
    <source>
        <dbReference type="ARBA" id="ARBA00022801"/>
    </source>
</evidence>
<evidence type="ECO:0000259" key="6">
    <source>
        <dbReference type="Pfam" id="PF00884"/>
    </source>
</evidence>
<feature type="region of interest" description="Disordered" evidence="5">
    <location>
        <begin position="514"/>
        <end position="551"/>
    </location>
</feature>
<dbReference type="PROSITE" id="PS00523">
    <property type="entry name" value="SULFATASE_1"/>
    <property type="match status" value="1"/>
</dbReference>
<dbReference type="Proteomes" id="UP000320176">
    <property type="component" value="Unassembled WGS sequence"/>
</dbReference>
<evidence type="ECO:0000313" key="8">
    <source>
        <dbReference type="Proteomes" id="UP000320176"/>
    </source>
</evidence>
<evidence type="ECO:0000313" key="7">
    <source>
        <dbReference type="EMBL" id="TWU04838.1"/>
    </source>
</evidence>
<dbReference type="InterPro" id="IPR024607">
    <property type="entry name" value="Sulfatase_CS"/>
</dbReference>
<dbReference type="Pfam" id="PF00884">
    <property type="entry name" value="Sulfatase"/>
    <property type="match status" value="1"/>
</dbReference>
<dbReference type="Gene3D" id="3.30.1120.10">
    <property type="match status" value="1"/>
</dbReference>
<keyword evidence="8" id="KW-1185">Reference proteome</keyword>
<dbReference type="InterPro" id="IPR000917">
    <property type="entry name" value="Sulfatase_N"/>
</dbReference>
<dbReference type="GO" id="GO:0046872">
    <property type="term" value="F:metal ion binding"/>
    <property type="evidence" value="ECO:0007669"/>
    <property type="project" value="UniProtKB-KW"/>
</dbReference>
<dbReference type="Pfam" id="PF14707">
    <property type="entry name" value="Sulfatase_C"/>
    <property type="match status" value="1"/>
</dbReference>
<accession>A0A5C6AYT7</accession>
<dbReference type="SUPFAM" id="SSF53649">
    <property type="entry name" value="Alkaline phosphatase-like"/>
    <property type="match status" value="1"/>
</dbReference>